<organism evidence="2 3">
    <name type="scientific">Pristionchus entomophagus</name>
    <dbReference type="NCBI Taxonomy" id="358040"/>
    <lineage>
        <taxon>Eukaryota</taxon>
        <taxon>Metazoa</taxon>
        <taxon>Ecdysozoa</taxon>
        <taxon>Nematoda</taxon>
        <taxon>Chromadorea</taxon>
        <taxon>Rhabditida</taxon>
        <taxon>Rhabditina</taxon>
        <taxon>Diplogasteromorpha</taxon>
        <taxon>Diplogasteroidea</taxon>
        <taxon>Neodiplogasteridae</taxon>
        <taxon>Pristionchus</taxon>
    </lineage>
</organism>
<feature type="compositionally biased region" description="Polar residues" evidence="1">
    <location>
        <begin position="110"/>
        <end position="120"/>
    </location>
</feature>
<proteinExistence type="predicted"/>
<gene>
    <name evidence="2" type="ORF">PENTCL1PPCAC_27659</name>
</gene>
<accession>A0AAV5UGS7</accession>
<feature type="compositionally biased region" description="Polar residues" evidence="1">
    <location>
        <begin position="63"/>
        <end position="84"/>
    </location>
</feature>
<evidence type="ECO:0000256" key="1">
    <source>
        <dbReference type="SAM" id="MobiDB-lite"/>
    </source>
</evidence>
<reference evidence="2" key="1">
    <citation type="submission" date="2023-10" db="EMBL/GenBank/DDBJ databases">
        <title>Genome assembly of Pristionchus species.</title>
        <authorList>
            <person name="Yoshida K."/>
            <person name="Sommer R.J."/>
        </authorList>
    </citation>
    <scope>NUCLEOTIDE SEQUENCE</scope>
    <source>
        <strain evidence="2">RS0144</strain>
    </source>
</reference>
<feature type="compositionally biased region" description="Low complexity" evidence="1">
    <location>
        <begin position="1"/>
        <end position="22"/>
    </location>
</feature>
<comment type="caution">
    <text evidence="2">The sequence shown here is derived from an EMBL/GenBank/DDBJ whole genome shotgun (WGS) entry which is preliminary data.</text>
</comment>
<evidence type="ECO:0000313" key="3">
    <source>
        <dbReference type="Proteomes" id="UP001432027"/>
    </source>
</evidence>
<feature type="region of interest" description="Disordered" evidence="1">
    <location>
        <begin position="275"/>
        <end position="363"/>
    </location>
</feature>
<sequence length="363" mass="37329">AADEGAAAASSSSISTAASPSAAGGGGSKDDELTMRRRAQSASSTVALSELSILTHAWIPHSCSPSPTRMSESTKQCYSPSTQKIVRPNIPYSPSPSPTASPTRKRLMTARSQSPIASRSTLKRRVDGLPSSPVSSSMGGGIAGGAAGGGLQMLQGTSNGSSSSSSSSSSSIQPPPEKRSCPSGAMSGYVRNSTSPLVIMDARAAAAASAAAIRRHSHFLVDPEIRRASTESYSDVDPTAGMGDGVDSISEPSSVLMPNGDDSFDPDALLFRAPSVPPPLSVGSNCSSRYEPAATDADDTKSTIDGEEEKMGEEDSEIDLNTSSSSSSLLDSSKKDDEITPPECSESNDVSQREETPTPAMEE</sequence>
<feature type="compositionally biased region" description="Gly residues" evidence="1">
    <location>
        <begin position="138"/>
        <end position="151"/>
    </location>
</feature>
<dbReference type="AlphaFoldDB" id="A0AAV5UGS7"/>
<feature type="non-terminal residue" evidence="2">
    <location>
        <position position="1"/>
    </location>
</feature>
<evidence type="ECO:0000313" key="2">
    <source>
        <dbReference type="EMBL" id="GMT05485.1"/>
    </source>
</evidence>
<feature type="compositionally biased region" description="Low complexity" evidence="1">
    <location>
        <begin position="161"/>
        <end position="171"/>
    </location>
</feature>
<feature type="region of interest" description="Disordered" evidence="1">
    <location>
        <begin position="1"/>
        <end position="45"/>
    </location>
</feature>
<feature type="compositionally biased region" description="Acidic residues" evidence="1">
    <location>
        <begin position="305"/>
        <end position="318"/>
    </location>
</feature>
<protein>
    <submittedName>
        <fullName evidence="2">Uncharacterized protein</fullName>
    </submittedName>
</protein>
<keyword evidence="3" id="KW-1185">Reference proteome</keyword>
<dbReference type="Proteomes" id="UP001432027">
    <property type="component" value="Unassembled WGS sequence"/>
</dbReference>
<feature type="compositionally biased region" description="Low complexity" evidence="1">
    <location>
        <begin position="128"/>
        <end position="137"/>
    </location>
</feature>
<feature type="region of interest" description="Disordered" evidence="1">
    <location>
        <begin position="59"/>
        <end position="187"/>
    </location>
</feature>
<dbReference type="EMBL" id="BTSX01000006">
    <property type="protein sequence ID" value="GMT05485.1"/>
    <property type="molecule type" value="Genomic_DNA"/>
</dbReference>
<name>A0AAV5UGS7_9BILA</name>